<dbReference type="InterPro" id="IPR050256">
    <property type="entry name" value="Glycosyltransferase_2"/>
</dbReference>
<protein>
    <submittedName>
        <fullName evidence="2">Glycosyltransferase family 2 protein</fullName>
    </submittedName>
</protein>
<feature type="domain" description="Glycosyltransferase 2-like" evidence="1">
    <location>
        <begin position="9"/>
        <end position="166"/>
    </location>
</feature>
<dbReference type="Gene3D" id="3.90.550.10">
    <property type="entry name" value="Spore Coat Polysaccharide Biosynthesis Protein SpsA, Chain A"/>
    <property type="match status" value="1"/>
</dbReference>
<evidence type="ECO:0000259" key="1">
    <source>
        <dbReference type="Pfam" id="PF00535"/>
    </source>
</evidence>
<dbReference type="Proteomes" id="UP001017257">
    <property type="component" value="Chromosome"/>
</dbReference>
<organism evidence="2 3">
    <name type="scientific">Microvirga terrae</name>
    <dbReference type="NCBI Taxonomy" id="2740529"/>
    <lineage>
        <taxon>Bacteria</taxon>
        <taxon>Pseudomonadati</taxon>
        <taxon>Pseudomonadota</taxon>
        <taxon>Alphaproteobacteria</taxon>
        <taxon>Hyphomicrobiales</taxon>
        <taxon>Methylobacteriaceae</taxon>
        <taxon>Microvirga</taxon>
    </lineage>
</organism>
<sequence length="229" mass="24937">MTDLTRTWLVVPAFNEAQNETITLTVRSAHRIFPNIIVVDDCSSDNTGELALREGAHVCRHPLNLGQGAALATGIRYALGQGAEEIVTFDADGQHSIADAEAMVCMLRAKKVDVVIGSRFIRGTTNVPRGKRLLLMAATAFTRLSTGLQITDTHNGLRVLSRSAAMTITIKQNRMAHASEILNQISDLNLSYAEAPTDISYTKYSINKGQKLSGAITIIQDLLLGRLYK</sequence>
<dbReference type="PANTHER" id="PTHR48090:SF7">
    <property type="entry name" value="RFBJ PROTEIN"/>
    <property type="match status" value="1"/>
</dbReference>
<dbReference type="SUPFAM" id="SSF53448">
    <property type="entry name" value="Nucleotide-diphospho-sugar transferases"/>
    <property type="match status" value="1"/>
</dbReference>
<dbReference type="InterPro" id="IPR029044">
    <property type="entry name" value="Nucleotide-diphossugar_trans"/>
</dbReference>
<reference evidence="2" key="1">
    <citation type="submission" date="2022-08" db="EMBL/GenBank/DDBJ databases">
        <title>Microvirga terrae sp. nov., isolated from soil.</title>
        <authorList>
            <person name="Kim K.H."/>
            <person name="Seo Y.L."/>
            <person name="Kim J.M."/>
            <person name="Lee J.K."/>
            <person name="Han D.M."/>
            <person name="Jeon C.O."/>
        </authorList>
    </citation>
    <scope>NUCLEOTIDE SEQUENCE</scope>
    <source>
        <strain evidence="2">R24</strain>
    </source>
</reference>
<dbReference type="PANTHER" id="PTHR48090">
    <property type="entry name" value="UNDECAPRENYL-PHOSPHATE 4-DEOXY-4-FORMAMIDO-L-ARABINOSE TRANSFERASE-RELATED"/>
    <property type="match status" value="1"/>
</dbReference>
<dbReference type="Pfam" id="PF00535">
    <property type="entry name" value="Glycos_transf_2"/>
    <property type="match status" value="1"/>
</dbReference>
<accession>A0ABY5RNQ8</accession>
<gene>
    <name evidence="2" type="ORF">HPT29_018210</name>
</gene>
<dbReference type="RefSeq" id="WP_173947158.1">
    <property type="nucleotide sequence ID" value="NZ_CP102845.1"/>
</dbReference>
<name>A0ABY5RNQ8_9HYPH</name>
<evidence type="ECO:0000313" key="3">
    <source>
        <dbReference type="Proteomes" id="UP001017257"/>
    </source>
</evidence>
<proteinExistence type="predicted"/>
<keyword evidence="3" id="KW-1185">Reference proteome</keyword>
<evidence type="ECO:0000313" key="2">
    <source>
        <dbReference type="EMBL" id="UVF18422.1"/>
    </source>
</evidence>
<dbReference type="EMBL" id="CP102845">
    <property type="protein sequence ID" value="UVF18422.1"/>
    <property type="molecule type" value="Genomic_DNA"/>
</dbReference>
<dbReference type="InterPro" id="IPR001173">
    <property type="entry name" value="Glyco_trans_2-like"/>
</dbReference>
<dbReference type="CDD" id="cd04179">
    <property type="entry name" value="DPM_DPG-synthase_like"/>
    <property type="match status" value="1"/>
</dbReference>